<dbReference type="PANTHER" id="PTHR30146">
    <property type="entry name" value="LACI-RELATED TRANSCRIPTIONAL REPRESSOR"/>
    <property type="match status" value="1"/>
</dbReference>
<dbReference type="AlphaFoldDB" id="A0A9D2QK18"/>
<dbReference type="SUPFAM" id="SSF47413">
    <property type="entry name" value="lambda repressor-like DNA-binding domains"/>
    <property type="match status" value="1"/>
</dbReference>
<dbReference type="PANTHER" id="PTHR30146:SF95">
    <property type="entry name" value="RIBOSE OPERON REPRESSOR"/>
    <property type="match status" value="1"/>
</dbReference>
<dbReference type="PROSITE" id="PS50932">
    <property type="entry name" value="HTH_LACI_2"/>
    <property type="match status" value="1"/>
</dbReference>
<sequence length="337" mass="37283">MTTIRDVAADAGVSVGTVSKVLNNLYVKPGNREKVEASIRKLDYRVNTYARGLKAQQTHTAAILIPDLINPFFAMLVNDVEQVLAAMGYRLLVCNSHNNADRELSYLNMARQNKVDGLIALTYSNLDEYLEAGLPVVSIDRHFSRQGICCVSGDNAEGGRLAARRFIETGCRKVVYIRNGSKLENETLKRGQAFLEACRQAGLSASSVELGEETTLQKEEIRRIETFLEANVRDGVCEYDGIFTSSDVHAVVILKKLRKLGVRVPQQVQLIGYDGLRVLNVGDYVVSSIEQPVHEMAAACVDVLLKLIEKKPVEQSIILPVKFVEGGTTKQEKTKKL</sequence>
<evidence type="ECO:0000256" key="4">
    <source>
        <dbReference type="ARBA" id="ARBA00023163"/>
    </source>
</evidence>
<dbReference type="Gene3D" id="3.40.50.2300">
    <property type="match status" value="2"/>
</dbReference>
<comment type="caution">
    <text evidence="6">The sequence shown here is derived from an EMBL/GenBank/DDBJ whole genome shotgun (WGS) entry which is preliminary data.</text>
</comment>
<evidence type="ECO:0000256" key="3">
    <source>
        <dbReference type="ARBA" id="ARBA00023125"/>
    </source>
</evidence>
<proteinExistence type="predicted"/>
<keyword evidence="1" id="KW-0678">Repressor</keyword>
<dbReference type="InterPro" id="IPR046335">
    <property type="entry name" value="LacI/GalR-like_sensor"/>
</dbReference>
<dbReference type="EMBL" id="DWVS01000198">
    <property type="protein sequence ID" value="HJC87921.1"/>
    <property type="molecule type" value="Genomic_DNA"/>
</dbReference>
<organism evidence="6 7">
    <name type="scientific">Candidatus Eisenbergiella intestinigallinarum</name>
    <dbReference type="NCBI Taxonomy" id="2838549"/>
    <lineage>
        <taxon>Bacteria</taxon>
        <taxon>Bacillati</taxon>
        <taxon>Bacillota</taxon>
        <taxon>Clostridia</taxon>
        <taxon>Lachnospirales</taxon>
        <taxon>Lachnospiraceae</taxon>
        <taxon>Eisenbergiella</taxon>
    </lineage>
</organism>
<protein>
    <submittedName>
        <fullName evidence="6">LacI family DNA-binding transcriptional regulator</fullName>
    </submittedName>
</protein>
<keyword evidence="3 6" id="KW-0238">DNA-binding</keyword>
<name>A0A9D2QK18_9FIRM</name>
<evidence type="ECO:0000256" key="1">
    <source>
        <dbReference type="ARBA" id="ARBA00022491"/>
    </source>
</evidence>
<accession>A0A9D2QK18</accession>
<feature type="domain" description="HTH lacI-type" evidence="5">
    <location>
        <begin position="2"/>
        <end position="55"/>
    </location>
</feature>
<reference evidence="6" key="2">
    <citation type="submission" date="2021-04" db="EMBL/GenBank/DDBJ databases">
        <authorList>
            <person name="Gilroy R."/>
        </authorList>
    </citation>
    <scope>NUCLEOTIDE SEQUENCE</scope>
    <source>
        <strain evidence="6">ChiBcec1-1630</strain>
    </source>
</reference>
<evidence type="ECO:0000313" key="6">
    <source>
        <dbReference type="EMBL" id="HJC87921.1"/>
    </source>
</evidence>
<dbReference type="GO" id="GO:0000976">
    <property type="term" value="F:transcription cis-regulatory region binding"/>
    <property type="evidence" value="ECO:0007669"/>
    <property type="project" value="TreeGrafter"/>
</dbReference>
<dbReference type="PROSITE" id="PS00356">
    <property type="entry name" value="HTH_LACI_1"/>
    <property type="match status" value="1"/>
</dbReference>
<evidence type="ECO:0000256" key="2">
    <source>
        <dbReference type="ARBA" id="ARBA00023015"/>
    </source>
</evidence>
<dbReference type="SMART" id="SM00354">
    <property type="entry name" value="HTH_LACI"/>
    <property type="match status" value="1"/>
</dbReference>
<dbReference type="GO" id="GO:0003700">
    <property type="term" value="F:DNA-binding transcription factor activity"/>
    <property type="evidence" value="ECO:0007669"/>
    <property type="project" value="TreeGrafter"/>
</dbReference>
<dbReference type="Proteomes" id="UP000823922">
    <property type="component" value="Unassembled WGS sequence"/>
</dbReference>
<keyword evidence="4" id="KW-0804">Transcription</keyword>
<dbReference type="Gene3D" id="1.10.260.40">
    <property type="entry name" value="lambda repressor-like DNA-binding domains"/>
    <property type="match status" value="1"/>
</dbReference>
<dbReference type="Pfam" id="PF13377">
    <property type="entry name" value="Peripla_BP_3"/>
    <property type="match status" value="1"/>
</dbReference>
<reference evidence="6" key="1">
    <citation type="journal article" date="2021" name="PeerJ">
        <title>Extensive microbial diversity within the chicken gut microbiome revealed by metagenomics and culture.</title>
        <authorList>
            <person name="Gilroy R."/>
            <person name="Ravi A."/>
            <person name="Getino M."/>
            <person name="Pursley I."/>
            <person name="Horton D.L."/>
            <person name="Alikhan N.F."/>
            <person name="Baker D."/>
            <person name="Gharbi K."/>
            <person name="Hall N."/>
            <person name="Watson M."/>
            <person name="Adriaenssens E.M."/>
            <person name="Foster-Nyarko E."/>
            <person name="Jarju S."/>
            <person name="Secka A."/>
            <person name="Antonio M."/>
            <person name="Oren A."/>
            <person name="Chaudhuri R.R."/>
            <person name="La Ragione R."/>
            <person name="Hildebrand F."/>
            <person name="Pallen M.J."/>
        </authorList>
    </citation>
    <scope>NUCLEOTIDE SEQUENCE</scope>
    <source>
        <strain evidence="6">ChiBcec1-1630</strain>
    </source>
</reference>
<evidence type="ECO:0000259" key="5">
    <source>
        <dbReference type="PROSITE" id="PS50932"/>
    </source>
</evidence>
<dbReference type="PRINTS" id="PR00036">
    <property type="entry name" value="HTHLACI"/>
</dbReference>
<evidence type="ECO:0000313" key="7">
    <source>
        <dbReference type="Proteomes" id="UP000823922"/>
    </source>
</evidence>
<keyword evidence="2" id="KW-0805">Transcription regulation</keyword>
<dbReference type="InterPro" id="IPR028082">
    <property type="entry name" value="Peripla_BP_I"/>
</dbReference>
<dbReference type="Pfam" id="PF00356">
    <property type="entry name" value="LacI"/>
    <property type="match status" value="1"/>
</dbReference>
<gene>
    <name evidence="6" type="ORF">H9926_07910</name>
</gene>
<dbReference type="InterPro" id="IPR010982">
    <property type="entry name" value="Lambda_DNA-bd_dom_sf"/>
</dbReference>
<dbReference type="CDD" id="cd01392">
    <property type="entry name" value="HTH_LacI"/>
    <property type="match status" value="1"/>
</dbReference>
<dbReference type="SUPFAM" id="SSF53822">
    <property type="entry name" value="Periplasmic binding protein-like I"/>
    <property type="match status" value="1"/>
</dbReference>
<dbReference type="InterPro" id="IPR000843">
    <property type="entry name" value="HTH_LacI"/>
</dbReference>
<dbReference type="CDD" id="cd06291">
    <property type="entry name" value="PBP1_Qymf-like"/>
    <property type="match status" value="1"/>
</dbReference>